<protein>
    <recommendedName>
        <fullName evidence="2">Antitoxin</fullName>
    </recommendedName>
</protein>
<comment type="function">
    <text evidence="2">Antitoxin component of a type II toxin-antitoxin (TA) system.</text>
</comment>
<keyword evidence="4" id="KW-1185">Reference proteome</keyword>
<dbReference type="EMBL" id="JAUSVB010000002">
    <property type="protein sequence ID" value="MDQ0373002.1"/>
    <property type="molecule type" value="Genomic_DNA"/>
</dbReference>
<dbReference type="Gene3D" id="3.40.1620.10">
    <property type="entry name" value="YefM-like domain"/>
    <property type="match status" value="1"/>
</dbReference>
<dbReference type="InterPro" id="IPR036165">
    <property type="entry name" value="YefM-like_sf"/>
</dbReference>
<dbReference type="Proteomes" id="UP001239626">
    <property type="component" value="Unassembled WGS sequence"/>
</dbReference>
<comment type="caution">
    <text evidence="3">The sequence shown here is derived from an EMBL/GenBank/DDBJ whole genome shotgun (WGS) entry which is preliminary data.</text>
</comment>
<gene>
    <name evidence="3" type="ORF">J2X26_001313</name>
</gene>
<reference evidence="3 4" key="1">
    <citation type="submission" date="2023-07" db="EMBL/GenBank/DDBJ databases">
        <title>Sorghum-associated microbial communities from plants grown in Nebraska, USA.</title>
        <authorList>
            <person name="Schachtman D."/>
        </authorList>
    </citation>
    <scope>NUCLEOTIDE SEQUENCE [LARGE SCALE GENOMIC DNA]</scope>
    <source>
        <strain evidence="3 4">BE332</strain>
    </source>
</reference>
<evidence type="ECO:0000256" key="2">
    <source>
        <dbReference type="RuleBase" id="RU362080"/>
    </source>
</evidence>
<dbReference type="SUPFAM" id="SSF143120">
    <property type="entry name" value="YefM-like"/>
    <property type="match status" value="1"/>
</dbReference>
<evidence type="ECO:0000256" key="1">
    <source>
        <dbReference type="ARBA" id="ARBA00009981"/>
    </source>
</evidence>
<comment type="similarity">
    <text evidence="1 2">Belongs to the phD/YefM antitoxin family.</text>
</comment>
<name>A0ABU0ECL0_9CELL</name>
<organism evidence="3 4">
    <name type="scientific">Cellulomonas humilata</name>
    <dbReference type="NCBI Taxonomy" id="144055"/>
    <lineage>
        <taxon>Bacteria</taxon>
        <taxon>Bacillati</taxon>
        <taxon>Actinomycetota</taxon>
        <taxon>Actinomycetes</taxon>
        <taxon>Micrococcales</taxon>
        <taxon>Cellulomonadaceae</taxon>
        <taxon>Cellulomonas</taxon>
    </lineage>
</organism>
<dbReference type="RefSeq" id="WP_307490827.1">
    <property type="nucleotide sequence ID" value="NZ_JAUSVB010000002.1"/>
</dbReference>
<evidence type="ECO:0000313" key="3">
    <source>
        <dbReference type="EMBL" id="MDQ0373002.1"/>
    </source>
</evidence>
<dbReference type="InterPro" id="IPR006442">
    <property type="entry name" value="Antitoxin_Phd/YefM"/>
</dbReference>
<dbReference type="Pfam" id="PF02604">
    <property type="entry name" value="PhdYeFM_antitox"/>
    <property type="match status" value="1"/>
</dbReference>
<proteinExistence type="inferred from homology"/>
<dbReference type="NCBIfam" id="TIGR01552">
    <property type="entry name" value="phd_fam"/>
    <property type="match status" value="1"/>
</dbReference>
<evidence type="ECO:0000313" key="4">
    <source>
        <dbReference type="Proteomes" id="UP001239626"/>
    </source>
</evidence>
<sequence>MCVDGWNEVAGVRMTSREFNHDVSAAKRAARTGPVVITDRGVPSHVLVTFDDYERMAGPRCLFSDALRMDDATDIDFDPPRVALSAGPADL</sequence>
<accession>A0ABU0ECL0</accession>